<dbReference type="PANTHER" id="PTHR36312">
    <property type="entry name" value="THIONIN-LIKE PROTEIN 1"/>
    <property type="match status" value="1"/>
</dbReference>
<feature type="chain" id="PRO_5042872641" description="Thionin-like protein 2" evidence="1">
    <location>
        <begin position="35"/>
        <end position="129"/>
    </location>
</feature>
<dbReference type="AlphaFoldDB" id="A0AAN7KIR2"/>
<reference evidence="2 3" key="1">
    <citation type="journal article" date="2023" name="Hortic Res">
        <title>Pangenome of water caltrop reveals structural variations and asymmetric subgenome divergence after allopolyploidization.</title>
        <authorList>
            <person name="Zhang X."/>
            <person name="Chen Y."/>
            <person name="Wang L."/>
            <person name="Yuan Y."/>
            <person name="Fang M."/>
            <person name="Shi L."/>
            <person name="Lu R."/>
            <person name="Comes H.P."/>
            <person name="Ma Y."/>
            <person name="Chen Y."/>
            <person name="Huang G."/>
            <person name="Zhou Y."/>
            <person name="Zheng Z."/>
            <person name="Qiu Y."/>
        </authorList>
    </citation>
    <scope>NUCLEOTIDE SEQUENCE [LARGE SCALE GENOMIC DNA]</scope>
    <source>
        <strain evidence="2">F231</strain>
    </source>
</reference>
<keyword evidence="3" id="KW-1185">Reference proteome</keyword>
<evidence type="ECO:0008006" key="4">
    <source>
        <dbReference type="Google" id="ProtNLM"/>
    </source>
</evidence>
<feature type="signal peptide" evidence="1">
    <location>
        <begin position="1"/>
        <end position="34"/>
    </location>
</feature>
<dbReference type="InterPro" id="IPR038975">
    <property type="entry name" value="THNL"/>
</dbReference>
<protein>
    <recommendedName>
        <fullName evidence="4">Thionin-like protein 2</fullName>
    </recommendedName>
</protein>
<evidence type="ECO:0000256" key="1">
    <source>
        <dbReference type="SAM" id="SignalP"/>
    </source>
</evidence>
<sequence>MERRGAEKSNLAVCLATVVVVVLLLLMVAQPSEAEFMDCYRNCFLLCVFAPEESLSKCSFRCLIDCILPPPNFTTNRLGGQDGDLTEYFCKLGCSLSLCTKISTKTNPDEVKVSGCVDSCSGRCSNSKK</sequence>
<dbReference type="EMBL" id="JAXQNO010000023">
    <property type="protein sequence ID" value="KAK4764751.1"/>
    <property type="molecule type" value="Genomic_DNA"/>
</dbReference>
<organism evidence="2 3">
    <name type="scientific">Trapa natans</name>
    <name type="common">Water chestnut</name>
    <dbReference type="NCBI Taxonomy" id="22666"/>
    <lineage>
        <taxon>Eukaryota</taxon>
        <taxon>Viridiplantae</taxon>
        <taxon>Streptophyta</taxon>
        <taxon>Embryophyta</taxon>
        <taxon>Tracheophyta</taxon>
        <taxon>Spermatophyta</taxon>
        <taxon>Magnoliopsida</taxon>
        <taxon>eudicotyledons</taxon>
        <taxon>Gunneridae</taxon>
        <taxon>Pentapetalae</taxon>
        <taxon>rosids</taxon>
        <taxon>malvids</taxon>
        <taxon>Myrtales</taxon>
        <taxon>Lythraceae</taxon>
        <taxon>Trapa</taxon>
    </lineage>
</organism>
<evidence type="ECO:0000313" key="3">
    <source>
        <dbReference type="Proteomes" id="UP001346149"/>
    </source>
</evidence>
<gene>
    <name evidence="2" type="ORF">SAY86_025841</name>
</gene>
<name>A0AAN7KIR2_TRANT</name>
<comment type="caution">
    <text evidence="2">The sequence shown here is derived from an EMBL/GenBank/DDBJ whole genome shotgun (WGS) entry which is preliminary data.</text>
</comment>
<evidence type="ECO:0000313" key="2">
    <source>
        <dbReference type="EMBL" id="KAK4764751.1"/>
    </source>
</evidence>
<proteinExistence type="predicted"/>
<dbReference type="Proteomes" id="UP001346149">
    <property type="component" value="Unassembled WGS sequence"/>
</dbReference>
<dbReference type="PANTHER" id="PTHR36312:SF1">
    <property type="entry name" value="OS01G0594500 PROTEIN"/>
    <property type="match status" value="1"/>
</dbReference>
<accession>A0AAN7KIR2</accession>
<keyword evidence="1" id="KW-0732">Signal</keyword>